<proteinExistence type="predicted"/>
<dbReference type="Proteomes" id="UP000002320">
    <property type="component" value="Unassembled WGS sequence"/>
</dbReference>
<feature type="chain" id="PRO_5011407563" evidence="1">
    <location>
        <begin position="17"/>
        <end position="525"/>
    </location>
</feature>
<keyword evidence="4" id="KW-1185">Reference proteome</keyword>
<dbReference type="KEGG" id="cqu:CpipJ_CPIJ002089"/>
<reference evidence="2" key="1">
    <citation type="submission" date="2007-03" db="EMBL/GenBank/DDBJ databases">
        <title>Annotation of Culex pipiens quinquefasciatus.</title>
        <authorList>
            <consortium name="The Broad Institute Genome Sequencing Platform"/>
            <person name="Atkinson P.W."/>
            <person name="Hemingway J."/>
            <person name="Christensen B.M."/>
            <person name="Higgs S."/>
            <person name="Kodira C."/>
            <person name="Hannick L."/>
            <person name="Megy K."/>
            <person name="O'Leary S."/>
            <person name="Pearson M."/>
            <person name="Haas B.J."/>
            <person name="Mauceli E."/>
            <person name="Wortman J.R."/>
            <person name="Lee N.H."/>
            <person name="Guigo R."/>
            <person name="Stanke M."/>
            <person name="Alvarado L."/>
            <person name="Amedeo P."/>
            <person name="Antoine C.H."/>
            <person name="Arensburger P."/>
            <person name="Bidwell S.L."/>
            <person name="Crawford M."/>
            <person name="Camaro F."/>
            <person name="Devon K."/>
            <person name="Engels R."/>
            <person name="Hammond M."/>
            <person name="Howarth C."/>
            <person name="Koehrsen M."/>
            <person name="Lawson D."/>
            <person name="Montgomery P."/>
            <person name="Nene V."/>
            <person name="Nusbaum C."/>
            <person name="Puiu D."/>
            <person name="Romero-Severson J."/>
            <person name="Severson D.W."/>
            <person name="Shumway M."/>
            <person name="Sisk P."/>
            <person name="Stolte C."/>
            <person name="Zeng Q."/>
            <person name="Eisenstadt E."/>
            <person name="Fraser-Liggett C."/>
            <person name="Strausberg R."/>
            <person name="Galagan J."/>
            <person name="Birren B."/>
            <person name="Collins F.H."/>
        </authorList>
    </citation>
    <scope>NUCLEOTIDE SEQUENCE [LARGE SCALE GENOMIC DNA]</scope>
    <source>
        <strain evidence="2">JHB</strain>
    </source>
</reference>
<evidence type="ECO:0000313" key="2">
    <source>
        <dbReference type="EMBL" id="EDS32220.1"/>
    </source>
</evidence>
<evidence type="ECO:0000313" key="3">
    <source>
        <dbReference type="EnsemblMetazoa" id="CPIJ002089-PA"/>
    </source>
</evidence>
<dbReference type="AlphaFoldDB" id="B0W3S3"/>
<dbReference type="STRING" id="7176.B0W3S3"/>
<keyword evidence="1" id="KW-0732">Signal</keyword>
<dbReference type="OMA" id="ARYNYEF"/>
<gene>
    <name evidence="3" type="primary">6032820</name>
    <name evidence="2" type="ORF">CpipJ_CPIJ002089</name>
</gene>
<organism>
    <name type="scientific">Culex quinquefasciatus</name>
    <name type="common">Southern house mosquito</name>
    <name type="synonym">Culex pungens</name>
    <dbReference type="NCBI Taxonomy" id="7176"/>
    <lineage>
        <taxon>Eukaryota</taxon>
        <taxon>Metazoa</taxon>
        <taxon>Ecdysozoa</taxon>
        <taxon>Arthropoda</taxon>
        <taxon>Hexapoda</taxon>
        <taxon>Insecta</taxon>
        <taxon>Pterygota</taxon>
        <taxon>Neoptera</taxon>
        <taxon>Endopterygota</taxon>
        <taxon>Diptera</taxon>
        <taxon>Nematocera</taxon>
        <taxon>Culicoidea</taxon>
        <taxon>Culicidae</taxon>
        <taxon>Culicinae</taxon>
        <taxon>Culicini</taxon>
        <taxon>Culex</taxon>
        <taxon>Culex</taxon>
    </lineage>
</organism>
<dbReference type="EnsemblMetazoa" id="CPIJ002089-RA">
    <property type="protein sequence ID" value="CPIJ002089-PA"/>
    <property type="gene ID" value="CPIJ002089"/>
</dbReference>
<protein>
    <submittedName>
        <fullName evidence="2 3">Salivary protein</fullName>
    </submittedName>
</protein>
<dbReference type="VEuPathDB" id="VectorBase:CPIJ002089"/>
<dbReference type="eggNOG" id="ENOG502T856">
    <property type="taxonomic scope" value="Eukaryota"/>
</dbReference>
<dbReference type="OrthoDB" id="7758262at2759"/>
<dbReference type="EMBL" id="DS231833">
    <property type="protein sequence ID" value="EDS32220.1"/>
    <property type="molecule type" value="Genomic_DNA"/>
</dbReference>
<dbReference type="VEuPathDB" id="VectorBase:CQUJHB002268"/>
<sequence length="525" mass="58769">MFKLIVLILLASPVWSDLTVPATIAGASTGSSGTNGNIVANNDRILGILNQFHTIVENLYYLELPELSNASENFRLVMDSLVEVGSPIFQSLSNVAKISSGDPEKAFNVVRANIKTAVDLNEDHIVLVNQTRLVLGDNTTNHFMDVLNNLTINLSNVSLILDNIQRAAVEIQSLSKKSPAAVNALVPVNDIRDLNVVLRQYIVIGDAAVPEIRSVVNRVRTVDSFLTRISSVVSQQRQLFNASFSRMPSYIESNVLSNFRRSLQGVRTQITDRYGNVLVGVWKLNALNASEIMNMTTNRTVPVVQGIADNVANNIDIIVNQVNQLEVASAGPYEVLNRTEEMLVASTHQISLAMTQRVKNADTCFARYNYEFDKIPRNVYSQLYTCVWDTASDLSQVASNLNYVLRLMVIELNNEFTIVERCTNMVSRNSPDITKNQAVACLESARSYLANRQVPLQQLVDYQRMFQKEVSYSAERYNFCLTTTLHQSYAQSFRLYELINECLNIVPTVTPMRKWYGKLTIGFGK</sequence>
<dbReference type="InParanoid" id="B0W3S3"/>
<evidence type="ECO:0000256" key="1">
    <source>
        <dbReference type="SAM" id="SignalP"/>
    </source>
</evidence>
<reference evidence="3" key="2">
    <citation type="submission" date="2020-05" db="UniProtKB">
        <authorList>
            <consortium name="EnsemblMetazoa"/>
        </authorList>
    </citation>
    <scope>IDENTIFICATION</scope>
    <source>
        <strain evidence="3">JHB</strain>
    </source>
</reference>
<feature type="signal peptide" evidence="1">
    <location>
        <begin position="1"/>
        <end position="16"/>
    </location>
</feature>
<dbReference type="HOGENOM" id="CLU_514106_0_0_1"/>
<accession>B0W3S3</accession>
<evidence type="ECO:0000313" key="4">
    <source>
        <dbReference type="Proteomes" id="UP000002320"/>
    </source>
</evidence>
<name>B0W3S3_CULQU</name>